<dbReference type="InterPro" id="IPR036388">
    <property type="entry name" value="WH-like_DNA-bd_sf"/>
</dbReference>
<gene>
    <name evidence="1" type="ORF">EU557_21835</name>
</gene>
<dbReference type="SUPFAM" id="SSF88659">
    <property type="entry name" value="Sigma3 and sigma4 domains of RNA polymerase sigma factors"/>
    <property type="match status" value="1"/>
</dbReference>
<comment type="caution">
    <text evidence="1">The sequence shown here is derived from an EMBL/GenBank/DDBJ whole genome shotgun (WGS) entry which is preliminary data.</text>
</comment>
<dbReference type="Proteomes" id="UP000298284">
    <property type="component" value="Unassembled WGS sequence"/>
</dbReference>
<sequence>MNTSQPLAEVLTSLRVGNQSFLISFYEQNRGLFARWARRHHNLDAPAAHKLLRTVLVEFYDQVVDGRMTKLPPDLRAYLYGMAGEHIEVASRTTAVLPVAEASRRQYLLGLFRQLSTDCQKVLMYFYFRGYNFEKVAGKMGFANSTVARIQKAGCLRQLYELRLRNESATT</sequence>
<evidence type="ECO:0008006" key="3">
    <source>
        <dbReference type="Google" id="ProtNLM"/>
    </source>
</evidence>
<dbReference type="RefSeq" id="WP_135532607.1">
    <property type="nucleotide sequence ID" value="NZ_SRKZ01000007.1"/>
</dbReference>
<proteinExistence type="predicted"/>
<dbReference type="Gene3D" id="1.10.10.10">
    <property type="entry name" value="Winged helix-like DNA-binding domain superfamily/Winged helix DNA-binding domain"/>
    <property type="match status" value="1"/>
</dbReference>
<dbReference type="OrthoDB" id="1099849at2"/>
<organism evidence="1 2">
    <name type="scientific">Hymenobacter wooponensis</name>
    <dbReference type="NCBI Taxonomy" id="1525360"/>
    <lineage>
        <taxon>Bacteria</taxon>
        <taxon>Pseudomonadati</taxon>
        <taxon>Bacteroidota</taxon>
        <taxon>Cytophagia</taxon>
        <taxon>Cytophagales</taxon>
        <taxon>Hymenobacteraceae</taxon>
        <taxon>Hymenobacter</taxon>
    </lineage>
</organism>
<dbReference type="AlphaFoldDB" id="A0A4Z0MEJ6"/>
<evidence type="ECO:0000313" key="2">
    <source>
        <dbReference type="Proteomes" id="UP000298284"/>
    </source>
</evidence>
<dbReference type="EMBL" id="SRKZ01000007">
    <property type="protein sequence ID" value="TGD77934.1"/>
    <property type="molecule type" value="Genomic_DNA"/>
</dbReference>
<accession>A0A4Z0MEJ6</accession>
<reference evidence="1 2" key="1">
    <citation type="submission" date="2019-04" db="EMBL/GenBank/DDBJ databases">
        <authorList>
            <person name="Feng G."/>
            <person name="Zhang J."/>
            <person name="Zhu H."/>
        </authorList>
    </citation>
    <scope>NUCLEOTIDE SEQUENCE [LARGE SCALE GENOMIC DNA]</scope>
    <source>
        <strain evidence="1 2">JCM 19491</strain>
    </source>
</reference>
<evidence type="ECO:0000313" key="1">
    <source>
        <dbReference type="EMBL" id="TGD77934.1"/>
    </source>
</evidence>
<dbReference type="InterPro" id="IPR013324">
    <property type="entry name" value="RNA_pol_sigma_r3/r4-like"/>
</dbReference>
<protein>
    <recommendedName>
        <fullName evidence="3">Sigma-70 family RNA polymerase sigma factor</fullName>
    </recommendedName>
</protein>
<name>A0A4Z0MEJ6_9BACT</name>
<keyword evidence="2" id="KW-1185">Reference proteome</keyword>